<protein>
    <submittedName>
        <fullName evidence="4">Uncharacterized protein</fullName>
    </submittedName>
</protein>
<keyword evidence="5" id="KW-1185">Reference proteome</keyword>
<organism evidence="4 5">
    <name type="scientific">Phlebotomus papatasi</name>
    <name type="common">Sandfly</name>
    <dbReference type="NCBI Taxonomy" id="29031"/>
    <lineage>
        <taxon>Eukaryota</taxon>
        <taxon>Metazoa</taxon>
        <taxon>Ecdysozoa</taxon>
        <taxon>Arthropoda</taxon>
        <taxon>Hexapoda</taxon>
        <taxon>Insecta</taxon>
        <taxon>Pterygota</taxon>
        <taxon>Neoptera</taxon>
        <taxon>Endopterygota</taxon>
        <taxon>Diptera</taxon>
        <taxon>Nematocera</taxon>
        <taxon>Psychodoidea</taxon>
        <taxon>Psychodidae</taxon>
        <taxon>Phlebotomus</taxon>
        <taxon>Phlebotomus</taxon>
    </lineage>
</organism>
<dbReference type="EMBL" id="AJVK01035024">
    <property type="status" value="NOT_ANNOTATED_CDS"/>
    <property type="molecule type" value="Genomic_DNA"/>
</dbReference>
<evidence type="ECO:0000259" key="1">
    <source>
        <dbReference type="Pfam" id="PF22927"/>
    </source>
</evidence>
<dbReference type="VEuPathDB" id="VectorBase:PPAI008409"/>
<evidence type="ECO:0000259" key="3">
    <source>
        <dbReference type="Pfam" id="PF22929"/>
    </source>
</evidence>
<accession>A0A1B0DJI5</accession>
<dbReference type="EMBL" id="AJVK01035025">
    <property type="status" value="NOT_ANNOTATED_CDS"/>
    <property type="molecule type" value="Genomic_DNA"/>
</dbReference>
<dbReference type="PANTHER" id="PTHR21224:SF1">
    <property type="entry name" value="INTEGRATOR COMPLEX SUBUNIT 1"/>
    <property type="match status" value="1"/>
</dbReference>
<dbReference type="VEuPathDB" id="VectorBase:PPAPM1_009720"/>
<dbReference type="EnsemblMetazoa" id="PPAI008409-RA">
    <property type="protein sequence ID" value="PPAI008409-PA"/>
    <property type="gene ID" value="PPAI008409"/>
</dbReference>
<name>A0A1B0DJI5_PHLPP</name>
<dbReference type="InterPro" id="IPR053965">
    <property type="entry name" value="INTS1_R4"/>
</dbReference>
<dbReference type="PANTHER" id="PTHR21224">
    <property type="entry name" value="INTEGRATOR COMPLEX SUBUNIT 1"/>
    <property type="match status" value="1"/>
</dbReference>
<evidence type="ECO:0000259" key="2">
    <source>
        <dbReference type="Pfam" id="PF22928"/>
    </source>
</evidence>
<dbReference type="InterPro" id="IPR053964">
    <property type="entry name" value="INT1_R3"/>
</dbReference>
<reference evidence="4" key="1">
    <citation type="submission" date="2022-08" db="UniProtKB">
        <authorList>
            <consortium name="EnsemblMetazoa"/>
        </authorList>
    </citation>
    <scope>IDENTIFICATION</scope>
    <source>
        <strain evidence="4">Israel</strain>
    </source>
</reference>
<dbReference type="InterPro" id="IPR038902">
    <property type="entry name" value="INTS1"/>
</dbReference>
<feature type="domain" description="Integrator complex subunit 1 R4" evidence="2">
    <location>
        <begin position="1353"/>
        <end position="1452"/>
    </location>
</feature>
<dbReference type="GO" id="GO:0034474">
    <property type="term" value="P:U2 snRNA 3'-end processing"/>
    <property type="evidence" value="ECO:0007669"/>
    <property type="project" value="InterPro"/>
</dbReference>
<dbReference type="Pfam" id="PF22927">
    <property type="entry name" value="INT1_R3"/>
    <property type="match status" value="1"/>
</dbReference>
<dbReference type="Proteomes" id="UP000092462">
    <property type="component" value="Unassembled WGS sequence"/>
</dbReference>
<evidence type="ECO:0000313" key="5">
    <source>
        <dbReference type="Proteomes" id="UP000092462"/>
    </source>
</evidence>
<dbReference type="Pfam" id="PF22928">
    <property type="entry name" value="INTS1_R4"/>
    <property type="match status" value="1"/>
</dbReference>
<feature type="domain" description="Integrator complex subunit 1 INTS2-binding" evidence="3">
    <location>
        <begin position="431"/>
        <end position="749"/>
    </location>
</feature>
<dbReference type="InterPro" id="IPR053966">
    <property type="entry name" value="INTS1_INTS2-bd"/>
</dbReference>
<evidence type="ECO:0000313" key="4">
    <source>
        <dbReference type="EnsemblMetazoa" id="PPAI008409-PA"/>
    </source>
</evidence>
<dbReference type="GO" id="GO:0032039">
    <property type="term" value="C:integrator complex"/>
    <property type="evidence" value="ECO:0007669"/>
    <property type="project" value="InterPro"/>
</dbReference>
<sequence length="1493" mass="171019">VFTKSLLTFREEINYQLRHFEFKERVLQSIVDIACLCIFLSVSPQIREVVAALRIGKETQSNFNPILSGFYEHVAAIQLDTLIWIHEVVPIIFKPTSLEYTQILHKILFLDALEQYTKSDQWPPEPDRASLLRLVSEIPVREDALLRIIYIGVTKEIPFSVPDTMEIIEQIVKRAALFRFTDYATLSVNKLEIIDFLFSMAEYHHPDNITLPAGYEPPKLTISVLFWKAINILLLLSSHNPESIGAFCWEHYPLMRTLMEVCITNQFAELKKIEENSKIAVSEKSQILEFESHLAAATSKVIITEQNSLLLSQLMLIDPMGVSRKPPSMVLDQLKQLNVTYKLGHLLCRSRKPDFLLDIIQRHGTTQSMPWLADLVQNSEGEFSHLPVQCLCEFLLSNSQINLENLRDLELVSYLQNLLRVMSDDPQIPQEVLDYFLRRLSSTNKQNRDMSIKGLKLLLKVFEDDDTAFAPKDENSDWLLNQLPKIPNFLLARQSIIVFLRAACQVENCPRLIMLYIQFIATHTLEDSLTEMIENIVDMSQLIVERSTVLCYITPNHLDNLAEIRIQTLNCLFVMFSNYFKHLKEQKQTISWPEYQDLIMVRFFDGTELPIHLNILHALIILLTFSGIQAIDMDEIIDYWFPPNAYIPTGVQIETMESVQILPDWLKLKMIRSPVDRLVDAALQNLTPDQVLLFLQSFGTPLLSMSKLLALLDRIVIEKSDFIQSTALHRTYLAQLIEIQQNRGAKNGHIAFQALQIGAPALKKSPQRTRKSIPDLSTLAIDYRDIQFDPLTKIQKTADIDDTLRQVILNSNRGCLRKFRKLMQQLVAGESVDKVWFSVGKIVKGVKLDAQRCAYLGQIYRILLMTSGGKGHKIPQEMLKDGLYQVLAHNDPDLRRKMKMEKKLESPCQTLRRELISLTESQVNGNVIRSLIQKMCEDKSSQMVGILVDSLVDLDSELVSRHFDTQMDLLFGASEHKFRFYLLSLLSHQTNWRTLEDVLRKLLDTYSEDNDAGAVLNFLSSIINNPKLWQARDNKSHRDSVERIVEIQRRQIHVLVEYVLREGDGKKLCSRINFILQCTKPESITEVIDCLVASPTGSVEIRQQFLQQLYLKVPFIKFLTSGEKGLLDIFDSNLQQFPECSADAITHCILTFIASLSGIKERQEVQESIELLVRKLAAAHPTIVLRQLPEIAGLLKGRAEMDSSLFRAENHMMVFNYFFGVLELMQPHIFAKEYQVDLNTILTSYLHTLKQHHAHNKEVLSLIYRFTEFIEAYFNTSNGQAFQFIETHMRFFQDLAQKNRSVPGLGQLLQNVSLQQHQTTSQSECVVASMDKPLKLVLNQPSYGISHHWTSIINQRSDDESIIPILMEMSNVMIKPTTELSEAYFEKLLSLTTSHLTSLRDTGYILLIRYLRAHPGNPVINTSATNTYFRCLTSENLAIVTSALDVLSEMVTCLQESAQDILQCVFAIGVSSKLNTYAYLKKSIGVLKMQHSC</sequence>
<dbReference type="Pfam" id="PF22929">
    <property type="entry name" value="INTS1_INTS2-bd"/>
    <property type="match status" value="1"/>
</dbReference>
<proteinExistence type="predicted"/>
<feature type="domain" description="Integrator complex subunit 1 R3" evidence="1">
    <location>
        <begin position="1142"/>
        <end position="1299"/>
    </location>
</feature>